<evidence type="ECO:0000313" key="2">
    <source>
        <dbReference type="Proteomes" id="UP000000763"/>
    </source>
</evidence>
<proteinExistence type="predicted"/>
<organism evidence="1 2">
    <name type="scientific">Oryza sativa subsp. japonica</name>
    <name type="common">Rice</name>
    <dbReference type="NCBI Taxonomy" id="39947"/>
    <lineage>
        <taxon>Eukaryota</taxon>
        <taxon>Viridiplantae</taxon>
        <taxon>Streptophyta</taxon>
        <taxon>Embryophyta</taxon>
        <taxon>Tracheophyta</taxon>
        <taxon>Spermatophyta</taxon>
        <taxon>Magnoliopsida</taxon>
        <taxon>Liliopsida</taxon>
        <taxon>Poales</taxon>
        <taxon>Poaceae</taxon>
        <taxon>BOP clade</taxon>
        <taxon>Oryzoideae</taxon>
        <taxon>Oryzeae</taxon>
        <taxon>Oryzinae</taxon>
        <taxon>Oryza</taxon>
        <taxon>Oryza sativa</taxon>
    </lineage>
</organism>
<name>Q69S47_ORYSJ</name>
<protein>
    <submittedName>
        <fullName evidence="1">Uncharacterized protein</fullName>
    </submittedName>
</protein>
<gene>
    <name evidence="1" type="primary">OSJNBa0058I18.13</name>
</gene>
<dbReference type="EMBL" id="AP005125">
    <property type="protein sequence ID" value="BAD30899.1"/>
    <property type="molecule type" value="Genomic_DNA"/>
</dbReference>
<dbReference type="Proteomes" id="UP000000763">
    <property type="component" value="Chromosome 7"/>
</dbReference>
<reference evidence="2" key="2">
    <citation type="journal article" date="2008" name="Nucleic Acids Res.">
        <title>The rice annotation project database (RAP-DB): 2008 update.</title>
        <authorList>
            <consortium name="The rice annotation project (RAP)"/>
        </authorList>
    </citation>
    <scope>GENOME REANNOTATION</scope>
    <source>
        <strain evidence="2">cv. Nipponbare</strain>
    </source>
</reference>
<accession>Q69S47</accession>
<sequence>MGNSGAVEPPPPTCHANCLTSPRFYSDMSCKQKMPQVNPVVTLLPLDARLAPITIRRRACLEDSDK</sequence>
<evidence type="ECO:0000313" key="1">
    <source>
        <dbReference type="EMBL" id="BAD30899.1"/>
    </source>
</evidence>
<dbReference type="AlphaFoldDB" id="Q69S47"/>
<reference evidence="2" key="1">
    <citation type="journal article" date="2005" name="Nature">
        <title>The map-based sequence of the rice genome.</title>
        <authorList>
            <consortium name="International rice genome sequencing project (IRGSP)"/>
            <person name="Matsumoto T."/>
            <person name="Wu J."/>
            <person name="Kanamori H."/>
            <person name="Katayose Y."/>
            <person name="Fujisawa M."/>
            <person name="Namiki N."/>
            <person name="Mizuno H."/>
            <person name="Yamamoto K."/>
            <person name="Antonio B.A."/>
            <person name="Baba T."/>
            <person name="Sakata K."/>
            <person name="Nagamura Y."/>
            <person name="Aoki H."/>
            <person name="Arikawa K."/>
            <person name="Arita K."/>
            <person name="Bito T."/>
            <person name="Chiden Y."/>
            <person name="Fujitsuka N."/>
            <person name="Fukunaka R."/>
            <person name="Hamada M."/>
            <person name="Harada C."/>
            <person name="Hayashi A."/>
            <person name="Hijishita S."/>
            <person name="Honda M."/>
            <person name="Hosokawa S."/>
            <person name="Ichikawa Y."/>
            <person name="Idonuma A."/>
            <person name="Iijima M."/>
            <person name="Ikeda M."/>
            <person name="Ikeno M."/>
            <person name="Ito K."/>
            <person name="Ito S."/>
            <person name="Ito T."/>
            <person name="Ito Y."/>
            <person name="Ito Y."/>
            <person name="Iwabuchi A."/>
            <person name="Kamiya K."/>
            <person name="Karasawa W."/>
            <person name="Kurita K."/>
            <person name="Katagiri S."/>
            <person name="Kikuta A."/>
            <person name="Kobayashi H."/>
            <person name="Kobayashi N."/>
            <person name="Machita K."/>
            <person name="Maehara T."/>
            <person name="Masukawa M."/>
            <person name="Mizubayashi T."/>
            <person name="Mukai Y."/>
            <person name="Nagasaki H."/>
            <person name="Nagata Y."/>
            <person name="Naito S."/>
            <person name="Nakashima M."/>
            <person name="Nakama Y."/>
            <person name="Nakamichi Y."/>
            <person name="Nakamura M."/>
            <person name="Meguro A."/>
            <person name="Negishi M."/>
            <person name="Ohta I."/>
            <person name="Ohta T."/>
            <person name="Okamoto M."/>
            <person name="Ono N."/>
            <person name="Saji S."/>
            <person name="Sakaguchi M."/>
            <person name="Sakai K."/>
            <person name="Shibata M."/>
            <person name="Shimokawa T."/>
            <person name="Song J."/>
            <person name="Takazaki Y."/>
            <person name="Terasawa K."/>
            <person name="Tsugane M."/>
            <person name="Tsuji K."/>
            <person name="Ueda S."/>
            <person name="Waki K."/>
            <person name="Yamagata H."/>
            <person name="Yamamoto M."/>
            <person name="Yamamoto S."/>
            <person name="Yamane H."/>
            <person name="Yoshiki S."/>
            <person name="Yoshihara R."/>
            <person name="Yukawa K."/>
            <person name="Zhong H."/>
            <person name="Yano M."/>
            <person name="Yuan Q."/>
            <person name="Ouyang S."/>
            <person name="Liu J."/>
            <person name="Jones K.M."/>
            <person name="Gansberger K."/>
            <person name="Moffat K."/>
            <person name="Hill J."/>
            <person name="Bera J."/>
            <person name="Fadrosh D."/>
            <person name="Jin S."/>
            <person name="Johri S."/>
            <person name="Kim M."/>
            <person name="Overton L."/>
            <person name="Reardon M."/>
            <person name="Tsitrin T."/>
            <person name="Vuong H."/>
            <person name="Weaver B."/>
            <person name="Ciecko A."/>
            <person name="Tallon L."/>
            <person name="Jackson J."/>
            <person name="Pai G."/>
            <person name="Aken S.V."/>
            <person name="Utterback T."/>
            <person name="Reidmuller S."/>
            <person name="Feldblyum T."/>
            <person name="Hsiao J."/>
            <person name="Zismann V."/>
            <person name="Iobst S."/>
            <person name="de Vazeille A.R."/>
            <person name="Buell C.R."/>
            <person name="Ying K."/>
            <person name="Li Y."/>
            <person name="Lu T."/>
            <person name="Huang Y."/>
            <person name="Zhao Q."/>
            <person name="Feng Q."/>
            <person name="Zhang L."/>
            <person name="Zhu J."/>
            <person name="Weng Q."/>
            <person name="Mu J."/>
            <person name="Lu Y."/>
            <person name="Fan D."/>
            <person name="Liu Y."/>
            <person name="Guan J."/>
            <person name="Zhang Y."/>
            <person name="Yu S."/>
            <person name="Liu X."/>
            <person name="Zhang Y."/>
            <person name="Hong G."/>
            <person name="Han B."/>
            <person name="Choisne N."/>
            <person name="Demange N."/>
            <person name="Orjeda G."/>
            <person name="Samain S."/>
            <person name="Cattolico L."/>
            <person name="Pelletier E."/>
            <person name="Couloux A."/>
            <person name="Segurens B."/>
            <person name="Wincker P."/>
            <person name="D'Hont A."/>
            <person name="Scarpelli C."/>
            <person name="Weissenbach J."/>
            <person name="Salanoubat M."/>
            <person name="Quetier F."/>
            <person name="Yu Y."/>
            <person name="Kim H.R."/>
            <person name="Rambo T."/>
            <person name="Currie J."/>
            <person name="Collura K."/>
            <person name="Luo M."/>
            <person name="Yang T."/>
            <person name="Ammiraju J.S.S."/>
            <person name="Engler F."/>
            <person name="Soderlund C."/>
            <person name="Wing R.A."/>
            <person name="Palmer L.E."/>
            <person name="de la Bastide M."/>
            <person name="Spiegel L."/>
            <person name="Nascimento L."/>
            <person name="Zutavern T."/>
            <person name="O'Shaughnessy A."/>
            <person name="Dike S."/>
            <person name="Dedhia N."/>
            <person name="Preston R."/>
            <person name="Balija V."/>
            <person name="McCombie W.R."/>
            <person name="Chow T."/>
            <person name="Chen H."/>
            <person name="Chung M."/>
            <person name="Chen C."/>
            <person name="Shaw J."/>
            <person name="Wu H."/>
            <person name="Hsiao K."/>
            <person name="Chao Y."/>
            <person name="Chu M."/>
            <person name="Cheng C."/>
            <person name="Hour A."/>
            <person name="Lee P."/>
            <person name="Lin S."/>
            <person name="Lin Y."/>
            <person name="Liou J."/>
            <person name="Liu S."/>
            <person name="Hsing Y."/>
            <person name="Raghuvanshi S."/>
            <person name="Mohanty A."/>
            <person name="Bharti A.K."/>
            <person name="Gaur A."/>
            <person name="Gupta V."/>
            <person name="Kumar D."/>
            <person name="Ravi V."/>
            <person name="Vij S."/>
            <person name="Kapur A."/>
            <person name="Khurana P."/>
            <person name="Khurana P."/>
            <person name="Khurana J.P."/>
            <person name="Tyagi A.K."/>
            <person name="Gaikwad K."/>
            <person name="Singh A."/>
            <person name="Dalal V."/>
            <person name="Srivastava S."/>
            <person name="Dixit A."/>
            <person name="Pal A.K."/>
            <person name="Ghazi I.A."/>
            <person name="Yadav M."/>
            <person name="Pandit A."/>
            <person name="Bhargava A."/>
            <person name="Sureshbabu K."/>
            <person name="Batra K."/>
            <person name="Sharma T.R."/>
            <person name="Mohapatra T."/>
            <person name="Singh N.K."/>
            <person name="Messing J."/>
            <person name="Nelson A.B."/>
            <person name="Fuks G."/>
            <person name="Kavchok S."/>
            <person name="Keizer G."/>
            <person name="Linton E."/>
            <person name="Llaca V."/>
            <person name="Song R."/>
            <person name="Tanyolac B."/>
            <person name="Young S."/>
            <person name="Ho-Il K."/>
            <person name="Hahn J.H."/>
            <person name="Sangsakoo G."/>
            <person name="Vanavichit A."/>
            <person name="de Mattos Luiz.A.T."/>
            <person name="Zimmer P.D."/>
            <person name="Malone G."/>
            <person name="Dellagostin O."/>
            <person name="de Oliveira A.C."/>
            <person name="Bevan M."/>
            <person name="Bancroft I."/>
            <person name="Minx P."/>
            <person name="Cordum H."/>
            <person name="Wilson R."/>
            <person name="Cheng Z."/>
            <person name="Jin W."/>
            <person name="Jiang J."/>
            <person name="Leong S.A."/>
            <person name="Iwama H."/>
            <person name="Gojobori T."/>
            <person name="Itoh T."/>
            <person name="Niimura Y."/>
            <person name="Fujii Y."/>
            <person name="Habara T."/>
            <person name="Sakai H."/>
            <person name="Sato Y."/>
            <person name="Wilson G."/>
            <person name="Kumar K."/>
            <person name="McCouch S."/>
            <person name="Juretic N."/>
            <person name="Hoen D."/>
            <person name="Wright S."/>
            <person name="Bruskiewich R."/>
            <person name="Bureau T."/>
            <person name="Miyao A."/>
            <person name="Hirochika H."/>
            <person name="Nishikawa T."/>
            <person name="Kadowaki K."/>
            <person name="Sugiura M."/>
            <person name="Burr B."/>
            <person name="Sasaki T."/>
        </authorList>
    </citation>
    <scope>NUCLEOTIDE SEQUENCE [LARGE SCALE GENOMIC DNA]</scope>
    <source>
        <strain evidence="2">cv. Nipponbare</strain>
    </source>
</reference>